<dbReference type="Pfam" id="PF00498">
    <property type="entry name" value="FHA"/>
    <property type="match status" value="1"/>
</dbReference>
<dbReference type="Gene3D" id="2.60.200.20">
    <property type="match status" value="1"/>
</dbReference>
<dbReference type="Proteomes" id="UP000095280">
    <property type="component" value="Unplaced"/>
</dbReference>
<dbReference type="InterPro" id="IPR008984">
    <property type="entry name" value="SMAD_FHA_dom_sf"/>
</dbReference>
<dbReference type="WBParaSite" id="maker-uti_cns_0008281-snap-gene-0.2-mRNA-1">
    <property type="protein sequence ID" value="maker-uti_cns_0008281-snap-gene-0.2-mRNA-1"/>
    <property type="gene ID" value="maker-uti_cns_0008281-snap-gene-0.2"/>
</dbReference>
<organism evidence="4 5">
    <name type="scientific">Macrostomum lignano</name>
    <dbReference type="NCBI Taxonomy" id="282301"/>
    <lineage>
        <taxon>Eukaryota</taxon>
        <taxon>Metazoa</taxon>
        <taxon>Spiralia</taxon>
        <taxon>Lophotrochozoa</taxon>
        <taxon>Platyhelminthes</taxon>
        <taxon>Rhabditophora</taxon>
        <taxon>Macrostomorpha</taxon>
        <taxon>Macrostomida</taxon>
        <taxon>Macrostomidae</taxon>
        <taxon>Macrostomum</taxon>
    </lineage>
</organism>
<dbReference type="SUPFAM" id="SSF49879">
    <property type="entry name" value="SMAD/FHA domain"/>
    <property type="match status" value="1"/>
</dbReference>
<evidence type="ECO:0000256" key="1">
    <source>
        <dbReference type="SAM" id="Coils"/>
    </source>
</evidence>
<evidence type="ECO:0000256" key="2">
    <source>
        <dbReference type="SAM" id="MobiDB-lite"/>
    </source>
</evidence>
<dbReference type="PANTHER" id="PTHR18853:SF10">
    <property type="entry name" value="FHA DOMAIN-CONTAINING PROTEIN"/>
    <property type="match status" value="1"/>
</dbReference>
<feature type="region of interest" description="Disordered" evidence="2">
    <location>
        <begin position="800"/>
        <end position="834"/>
    </location>
</feature>
<keyword evidence="4" id="KW-1185">Reference proteome</keyword>
<name>A0A1I8HVW4_9PLAT</name>
<dbReference type="PANTHER" id="PTHR18853">
    <property type="entry name" value="FORKHEAD-ASSOCIATED DOMAIN-CONTAINING PROTEIN 1-RELATED"/>
    <property type="match status" value="1"/>
</dbReference>
<dbReference type="InterPro" id="IPR000253">
    <property type="entry name" value="FHA_dom"/>
</dbReference>
<dbReference type="PROSITE" id="PS50006">
    <property type="entry name" value="FHA_DOMAIN"/>
    <property type="match status" value="1"/>
</dbReference>
<feature type="domain" description="FHA" evidence="3">
    <location>
        <begin position="693"/>
        <end position="758"/>
    </location>
</feature>
<evidence type="ECO:0000313" key="5">
    <source>
        <dbReference type="WBParaSite" id="maker-uti_cns_0008281-snap-gene-0.2-mRNA-1"/>
    </source>
</evidence>
<feature type="coiled-coil region" evidence="1">
    <location>
        <begin position="853"/>
        <end position="887"/>
    </location>
</feature>
<accession>A0A1I8HVW4</accession>
<reference evidence="5" key="1">
    <citation type="submission" date="2016-11" db="UniProtKB">
        <authorList>
            <consortium name="WormBaseParasite"/>
        </authorList>
    </citation>
    <scope>IDENTIFICATION</scope>
</reference>
<proteinExistence type="predicted"/>
<feature type="region of interest" description="Disordered" evidence="2">
    <location>
        <begin position="29"/>
        <end position="49"/>
    </location>
</feature>
<dbReference type="InterPro" id="IPR052642">
    <property type="entry name" value="CC-FHA_domain"/>
</dbReference>
<keyword evidence="1" id="KW-0175">Coiled coil</keyword>
<evidence type="ECO:0000259" key="3">
    <source>
        <dbReference type="PROSITE" id="PS50006"/>
    </source>
</evidence>
<protein>
    <submittedName>
        <fullName evidence="5">FHA domain-containing protein</fullName>
    </submittedName>
</protein>
<sequence length="990" mass="107679">SKRLHVTGGCDMQANTSLTLRNLVTMGAETGWPRQRPQASTNPVSVTPAERRQSDWHVLISAARAADAQLAVLVAAPGEHFAGDADGERSGLTGADAANSTIRVQISAVSQGQEVRPAAAGQFNYSTAAQGVKLNGQAARDIQRLWHAPNTTLRTYFTCVTCNDSGATQVTLGRYLAWLPVIKKVCQTPDLGASILCPTKRSCNSASGGDGGASASCSAQSNLAQQIFAEFFSLGIHSPGVEAVIKEPDGSLTFSPRCSYSSANRNRAIVSGSPKRPGRDLDGEFEVRVRTIGNFCQPRSRRIQAAHLALRQQSANIVKSPTGRRGWNRWKMPLSPLLLRRRRMGSWRTNCTMAAAGRLTTNDIDNTRMGRELLRLSGQAGLLNEDNSALHRLAAARLLLLRFSTIKEHDILGANNFGIVHSVLGHQHPVTGFQHNLFAKHSEQKSARHDCVHFVNGPRERSFRCMASEDSGPSELASHLNTLRLRDEVITLLLQRVSVRLQLAVRDPIGPGEQLCALQRQRPRQALGQQPVLQRGHLLGQICRRSQLFLRKFQTGFFVHSKQVGVAAGQGSPGLVCRGFLLLRKSRVRFLHAFFFFEIVVFFIDGWSSSAREGLTWQISIGRGGHTFIDLMYWRDSILNLLDEDSRMTIREIAEQILSIKIIQQELENINKISSDAGVLKTEALCQMKTRIILKGAEQDFQLSAKVTTIGSRGCGINIQAKGVETQHATIEVSDEDGGLILRDLDTECGTLVNDCLVQNASVRVVHGDRLRFGEASFQLLTVTDAPAVSALANSAINQTQSPRNGGLIRGSGRLSRPVSAGPNLPRPTTPSGAAAAATFSASQLPPAISNSSELLQRRLAVAEEAAAAAKGEAAGLKTQLQRLIGERTSDATARREESEARAAELASAKRMAESARRDAEISGCLAGQLREDLSARDSAISRLNKDIDTLKEEVKSKDLVISTLQAKSSQEEQQQQQQMVEFAAEINET</sequence>
<feature type="compositionally biased region" description="Low complexity" evidence="2">
    <location>
        <begin position="804"/>
        <end position="817"/>
    </location>
</feature>
<dbReference type="AlphaFoldDB" id="A0A1I8HVW4"/>
<evidence type="ECO:0000313" key="4">
    <source>
        <dbReference type="Proteomes" id="UP000095280"/>
    </source>
</evidence>
<feature type="region of interest" description="Disordered" evidence="2">
    <location>
        <begin position="969"/>
        <end position="990"/>
    </location>
</feature>